<evidence type="ECO:0000259" key="2">
    <source>
        <dbReference type="PROSITE" id="PS00624"/>
    </source>
</evidence>
<feature type="non-terminal residue" evidence="3">
    <location>
        <position position="1"/>
    </location>
</feature>
<dbReference type="Pfam" id="PF00732">
    <property type="entry name" value="GMC_oxred_N"/>
    <property type="match status" value="1"/>
</dbReference>
<sequence length="206" mass="23073">YAKKEVILSAGTLNSPQLLMLSGIGPREHLERHGIPVIVDLPVGQNLQEHFTMPGMVFLINSTESIKENEAIDLYHINKWLNEGKGILTLPGGVEGISYVSSKYNDDPDLPDLELLFIAGSVVSDGGSTVKNSFGISEEFYDAVYRTIDYKDTLTVFPILLRPKSRGSVQLQDKNPWHWPLFYLDYFNDTSDLDVIVDGIKKVMEL</sequence>
<reference evidence="3" key="1">
    <citation type="submission" date="2015-11" db="EMBL/GenBank/DDBJ databases">
        <title>De novo transcriptome assembly of four potential Pierce s Disease insect vectors from Arizona vineyards.</title>
        <authorList>
            <person name="Tassone E.E."/>
        </authorList>
    </citation>
    <scope>NUCLEOTIDE SEQUENCE</scope>
</reference>
<evidence type="ECO:0000256" key="1">
    <source>
        <dbReference type="ARBA" id="ARBA00010790"/>
    </source>
</evidence>
<dbReference type="InterPro" id="IPR012132">
    <property type="entry name" value="GMC_OxRdtase"/>
</dbReference>
<dbReference type="InterPro" id="IPR007867">
    <property type="entry name" value="GMC_OxRtase_C"/>
</dbReference>
<feature type="domain" description="Glucose-methanol-choline oxidoreductase N-terminal" evidence="2">
    <location>
        <begin position="11"/>
        <end position="25"/>
    </location>
</feature>
<gene>
    <name evidence="3" type="ORF">g.9541</name>
</gene>
<dbReference type="GO" id="GO:0016614">
    <property type="term" value="F:oxidoreductase activity, acting on CH-OH group of donors"/>
    <property type="evidence" value="ECO:0007669"/>
    <property type="project" value="InterPro"/>
</dbReference>
<evidence type="ECO:0000313" key="3">
    <source>
        <dbReference type="EMBL" id="JAS45929.1"/>
    </source>
</evidence>
<dbReference type="PANTHER" id="PTHR11552:SF227">
    <property type="entry name" value="GLUCOSE DEHYDROGENASE [FAD, QUINONE]-LIKE PROTEIN"/>
    <property type="match status" value="1"/>
</dbReference>
<comment type="similarity">
    <text evidence="1">Belongs to the GMC oxidoreductase family.</text>
</comment>
<dbReference type="AlphaFoldDB" id="A0A1B6F6S0"/>
<dbReference type="InterPro" id="IPR000172">
    <property type="entry name" value="GMC_OxRdtase_N"/>
</dbReference>
<dbReference type="PROSITE" id="PS00624">
    <property type="entry name" value="GMC_OXRED_2"/>
    <property type="match status" value="1"/>
</dbReference>
<dbReference type="Pfam" id="PF05199">
    <property type="entry name" value="GMC_oxred_C"/>
    <property type="match status" value="1"/>
</dbReference>
<dbReference type="SUPFAM" id="SSF51905">
    <property type="entry name" value="FAD/NAD(P)-binding domain"/>
    <property type="match status" value="1"/>
</dbReference>
<dbReference type="PANTHER" id="PTHR11552">
    <property type="entry name" value="GLUCOSE-METHANOL-CHOLINE GMC OXIDOREDUCTASE"/>
    <property type="match status" value="1"/>
</dbReference>
<protein>
    <recommendedName>
        <fullName evidence="2">Glucose-methanol-choline oxidoreductase N-terminal domain-containing protein</fullName>
    </recommendedName>
</protein>
<dbReference type="SUPFAM" id="SSF54373">
    <property type="entry name" value="FAD-linked reductases, C-terminal domain"/>
    <property type="match status" value="1"/>
</dbReference>
<dbReference type="Gene3D" id="3.50.50.60">
    <property type="entry name" value="FAD/NAD(P)-binding domain"/>
    <property type="match status" value="1"/>
</dbReference>
<accession>A0A1B6F6S0</accession>
<organism evidence="3">
    <name type="scientific">Cuerna arida</name>
    <dbReference type="NCBI Taxonomy" id="1464854"/>
    <lineage>
        <taxon>Eukaryota</taxon>
        <taxon>Metazoa</taxon>
        <taxon>Ecdysozoa</taxon>
        <taxon>Arthropoda</taxon>
        <taxon>Hexapoda</taxon>
        <taxon>Insecta</taxon>
        <taxon>Pterygota</taxon>
        <taxon>Neoptera</taxon>
        <taxon>Paraneoptera</taxon>
        <taxon>Hemiptera</taxon>
        <taxon>Auchenorrhyncha</taxon>
        <taxon>Membracoidea</taxon>
        <taxon>Cicadellidae</taxon>
        <taxon>Cicadellinae</taxon>
        <taxon>Proconiini</taxon>
        <taxon>Cuerna</taxon>
    </lineage>
</organism>
<dbReference type="EMBL" id="GECZ01023840">
    <property type="protein sequence ID" value="JAS45929.1"/>
    <property type="molecule type" value="Transcribed_RNA"/>
</dbReference>
<proteinExistence type="inferred from homology"/>
<feature type="non-terminal residue" evidence="3">
    <location>
        <position position="206"/>
    </location>
</feature>
<dbReference type="Gene3D" id="3.30.560.10">
    <property type="entry name" value="Glucose Oxidase, domain 3"/>
    <property type="match status" value="1"/>
</dbReference>
<dbReference type="GO" id="GO:0050660">
    <property type="term" value="F:flavin adenine dinucleotide binding"/>
    <property type="evidence" value="ECO:0007669"/>
    <property type="project" value="InterPro"/>
</dbReference>
<dbReference type="InterPro" id="IPR036188">
    <property type="entry name" value="FAD/NAD-bd_sf"/>
</dbReference>
<name>A0A1B6F6S0_9HEMI</name>